<dbReference type="EMBL" id="CP011390">
    <property type="protein sequence ID" value="ANE52238.1"/>
    <property type="molecule type" value="Genomic_DNA"/>
</dbReference>
<dbReference type="PANTHER" id="PTHR30566:SF5">
    <property type="entry name" value="MECHANOSENSITIVE ION CHANNEL PROTEIN 1, MITOCHONDRIAL-RELATED"/>
    <property type="match status" value="1"/>
</dbReference>
<evidence type="ECO:0000256" key="6">
    <source>
        <dbReference type="SAM" id="Phobius"/>
    </source>
</evidence>
<feature type="transmembrane region" description="Helical" evidence="6">
    <location>
        <begin position="139"/>
        <end position="160"/>
    </location>
</feature>
<proteinExistence type="inferred from homology"/>
<gene>
    <name evidence="8" type="ORF">SY85_18845</name>
</gene>
<evidence type="ECO:0000313" key="9">
    <source>
        <dbReference type="Proteomes" id="UP000077177"/>
    </source>
</evidence>
<keyword evidence="9" id="KW-1185">Reference proteome</keyword>
<dbReference type="KEGG" id="fla:SY85_18845"/>
<dbReference type="GO" id="GO:0016020">
    <property type="term" value="C:membrane"/>
    <property type="evidence" value="ECO:0007669"/>
    <property type="project" value="UniProtKB-SubCell"/>
</dbReference>
<sequence length="359" mass="40451">MKEVFLNNPVEEYIITAGIIFLILLSNRVLSRHIAQFTFQAFQRNWKAFDQQTFVALVVKPLSRFLVVFTSIVALYRLEFPKSINVTIYKYTLAQIIQTIGTAAMIITFIWMLIRLIDFFASVLERRAMVSADQSDNQLILFFKDFFKVLVGIIGFLMVLHFAFSYNIGTLLTGLSIVGAAVALALRESLENLIASFVIFFDKPFTTGDLVKVQNITGNVERIGLRSTRIRTEQKTYVTVPNKQMVDSILDNLSLRSQRKNDLHLHISLQTPSEKVEQAIAEMKTYLSKVTDLLGYNVLLSDINAQAIVIHIDFSTLPIDINRFNTIKQAVNLFAIQTLEKLDIKIAGAVAPAPIAPGP</sequence>
<dbReference type="Pfam" id="PF00924">
    <property type="entry name" value="MS_channel_2nd"/>
    <property type="match status" value="1"/>
</dbReference>
<dbReference type="InterPro" id="IPR011014">
    <property type="entry name" value="MscS_channel_TM-2"/>
</dbReference>
<dbReference type="PANTHER" id="PTHR30566">
    <property type="entry name" value="YNAI-RELATED MECHANOSENSITIVE ION CHANNEL"/>
    <property type="match status" value="1"/>
</dbReference>
<dbReference type="GO" id="GO:0008381">
    <property type="term" value="F:mechanosensitive monoatomic ion channel activity"/>
    <property type="evidence" value="ECO:0007669"/>
    <property type="project" value="UniProtKB-ARBA"/>
</dbReference>
<dbReference type="Proteomes" id="UP000077177">
    <property type="component" value="Chromosome"/>
</dbReference>
<dbReference type="Gene3D" id="2.30.30.60">
    <property type="match status" value="1"/>
</dbReference>
<dbReference type="RefSeq" id="WP_066406502.1">
    <property type="nucleotide sequence ID" value="NZ_CP011390.1"/>
</dbReference>
<evidence type="ECO:0000256" key="3">
    <source>
        <dbReference type="ARBA" id="ARBA00022692"/>
    </source>
</evidence>
<dbReference type="STRING" id="1492898.SY85_18845"/>
<name>A0A172TZ68_9BACT</name>
<feature type="transmembrane region" description="Helical" evidence="6">
    <location>
        <begin position="166"/>
        <end position="186"/>
    </location>
</feature>
<feature type="transmembrane region" description="Helical" evidence="6">
    <location>
        <begin position="54"/>
        <end position="76"/>
    </location>
</feature>
<dbReference type="AlphaFoldDB" id="A0A172TZ68"/>
<feature type="transmembrane region" description="Helical" evidence="6">
    <location>
        <begin position="12"/>
        <end position="30"/>
    </location>
</feature>
<evidence type="ECO:0000313" key="8">
    <source>
        <dbReference type="EMBL" id="ANE52238.1"/>
    </source>
</evidence>
<evidence type="ECO:0000256" key="5">
    <source>
        <dbReference type="ARBA" id="ARBA00023136"/>
    </source>
</evidence>
<comment type="similarity">
    <text evidence="2">Belongs to the MscS (TC 1.A.23) family.</text>
</comment>
<feature type="domain" description="Mechanosensitive ion channel MscS" evidence="7">
    <location>
        <begin position="189"/>
        <end position="254"/>
    </location>
</feature>
<evidence type="ECO:0000256" key="2">
    <source>
        <dbReference type="ARBA" id="ARBA00008017"/>
    </source>
</evidence>
<dbReference type="Gene3D" id="1.10.287.1260">
    <property type="match status" value="1"/>
</dbReference>
<keyword evidence="5 6" id="KW-0472">Membrane</keyword>
<protein>
    <recommendedName>
        <fullName evidence="7">Mechanosensitive ion channel MscS domain-containing protein</fullName>
    </recommendedName>
</protein>
<dbReference type="InterPro" id="IPR006685">
    <property type="entry name" value="MscS_channel_2nd"/>
</dbReference>
<dbReference type="OrthoDB" id="9809206at2"/>
<dbReference type="PATRIC" id="fig|1492898.3.peg.4100"/>
<feature type="transmembrane region" description="Helical" evidence="6">
    <location>
        <begin position="96"/>
        <end position="118"/>
    </location>
</feature>
<keyword evidence="4 6" id="KW-1133">Transmembrane helix</keyword>
<evidence type="ECO:0000259" key="7">
    <source>
        <dbReference type="Pfam" id="PF00924"/>
    </source>
</evidence>
<organism evidence="8 9">
    <name type="scientific">Flavisolibacter tropicus</name>
    <dbReference type="NCBI Taxonomy" id="1492898"/>
    <lineage>
        <taxon>Bacteria</taxon>
        <taxon>Pseudomonadati</taxon>
        <taxon>Bacteroidota</taxon>
        <taxon>Chitinophagia</taxon>
        <taxon>Chitinophagales</taxon>
        <taxon>Chitinophagaceae</taxon>
        <taxon>Flavisolibacter</taxon>
    </lineage>
</organism>
<reference evidence="9" key="1">
    <citation type="submission" date="2015-01" db="EMBL/GenBank/DDBJ databases">
        <title>Flavisolibacter sp./LCS9/ whole genome sequencing.</title>
        <authorList>
            <person name="Kim M.K."/>
            <person name="Srinivasan S."/>
            <person name="Lee J.-J."/>
        </authorList>
    </citation>
    <scope>NUCLEOTIDE SEQUENCE [LARGE SCALE GENOMIC DNA]</scope>
    <source>
        <strain evidence="9">LCS9</strain>
    </source>
</reference>
<reference evidence="8 9" key="2">
    <citation type="journal article" date="2016" name="Int. J. Syst. Evol. Microbiol.">
        <title>Flavisolibacter tropicus sp. nov., isolated from tropical soil.</title>
        <authorList>
            <person name="Lee J.J."/>
            <person name="Kang M.S."/>
            <person name="Kim G.S."/>
            <person name="Lee C.S."/>
            <person name="Lim S."/>
            <person name="Lee J."/>
            <person name="Roh S.H."/>
            <person name="Kang H."/>
            <person name="Ha J.M."/>
            <person name="Bae S."/>
            <person name="Jung H.Y."/>
            <person name="Kim M.K."/>
        </authorList>
    </citation>
    <scope>NUCLEOTIDE SEQUENCE [LARGE SCALE GENOMIC DNA]</scope>
    <source>
        <strain evidence="8 9">LCS9</strain>
    </source>
</reference>
<evidence type="ECO:0000256" key="4">
    <source>
        <dbReference type="ARBA" id="ARBA00022989"/>
    </source>
</evidence>
<dbReference type="SUPFAM" id="SSF82861">
    <property type="entry name" value="Mechanosensitive channel protein MscS (YggB), transmembrane region"/>
    <property type="match status" value="1"/>
</dbReference>
<keyword evidence="3 6" id="KW-0812">Transmembrane</keyword>
<dbReference type="InterPro" id="IPR010920">
    <property type="entry name" value="LSM_dom_sf"/>
</dbReference>
<accession>A0A172TZ68</accession>
<evidence type="ECO:0000256" key="1">
    <source>
        <dbReference type="ARBA" id="ARBA00004141"/>
    </source>
</evidence>
<comment type="subcellular location">
    <subcellularLocation>
        <location evidence="1">Membrane</location>
        <topology evidence="1">Multi-pass membrane protein</topology>
    </subcellularLocation>
</comment>
<dbReference type="SUPFAM" id="SSF50182">
    <property type="entry name" value="Sm-like ribonucleoproteins"/>
    <property type="match status" value="1"/>
</dbReference>
<dbReference type="InterPro" id="IPR023408">
    <property type="entry name" value="MscS_beta-dom_sf"/>
</dbReference>